<keyword evidence="3" id="KW-1185">Reference proteome</keyword>
<reference evidence="2 3" key="1">
    <citation type="journal article" date="2023" name="J. Hered.">
        <title>Chromosome-level genome of the wood stork (Mycteria americana) provides insight into avian chromosome evolution.</title>
        <authorList>
            <person name="Flamio R. Jr."/>
            <person name="Ramstad K.M."/>
        </authorList>
    </citation>
    <scope>NUCLEOTIDE SEQUENCE [LARGE SCALE GENOMIC DNA]</scope>
    <source>
        <strain evidence="2">JAX WOST 10</strain>
    </source>
</reference>
<dbReference type="EMBL" id="JAUNZN010000001">
    <property type="protein sequence ID" value="KAK4830408.1"/>
    <property type="molecule type" value="Genomic_DNA"/>
</dbReference>
<dbReference type="GO" id="GO:0009615">
    <property type="term" value="P:response to virus"/>
    <property type="evidence" value="ECO:0007669"/>
    <property type="project" value="TreeGrafter"/>
</dbReference>
<gene>
    <name evidence="2" type="ORF">QYF61_010939</name>
</gene>
<dbReference type="InterPro" id="IPR053270">
    <property type="entry name" value="Fv1_restriction_factor"/>
</dbReference>
<protein>
    <submittedName>
        <fullName evidence="2">Uncharacterized protein</fullName>
    </submittedName>
</protein>
<dbReference type="SUPFAM" id="SSF50630">
    <property type="entry name" value="Acid proteases"/>
    <property type="match status" value="1"/>
</dbReference>
<evidence type="ECO:0000256" key="1">
    <source>
        <dbReference type="SAM" id="MobiDB-lite"/>
    </source>
</evidence>
<evidence type="ECO:0000313" key="2">
    <source>
        <dbReference type="EMBL" id="KAK4830408.1"/>
    </source>
</evidence>
<sequence>MSRANVLGHKKLGGGTARTVTPTAQRAIPYHMRSCSAYKLGELAGERRSLLRDRLRISQRVLLRVKQLFKDTAATPTLATGTAVTPTPVTGTAATQTPVTGTVATPTPVTSTAAIQTPETGTAAEPANQPVLVSVAPIHNKKSWKQKSARLVRGEEASPKREQDEEAYFLASKEADCSKAGPSQEKEEEEEEFPASAQGRTQQKRSSSSSEGEEELINEMVTTQSLSLSELRDMQKDFSRHPGEHVVTWLLRCWDNGASSLELEGKEAKQLGSLSREGGIDKAIGKGEPAHSLWSWVEERDNQVYWTVWIRWPGTSDPQEYKALVDTSAQCTLMPSSYTGAEPICISGVTGGSQQLTVLEAEVSLTGNEWQKHPMVTGPEAPCILGIDYLRRGYFKDPKGYRWAFGIAALETEEIKQLSTLPGLSEDPSVVALLRVKEQQVLITTMVHWWQYGTDRDS</sequence>
<dbReference type="Proteomes" id="UP001333110">
    <property type="component" value="Unassembled WGS sequence"/>
</dbReference>
<dbReference type="PANTHER" id="PTHR48195:SF1">
    <property type="entry name" value="RIKEN CDNA 2410002F23 GENE"/>
    <property type="match status" value="1"/>
</dbReference>
<comment type="caution">
    <text evidence="2">The sequence shown here is derived from an EMBL/GenBank/DDBJ whole genome shotgun (WGS) entry which is preliminary data.</text>
</comment>
<feature type="region of interest" description="Disordered" evidence="1">
    <location>
        <begin position="144"/>
        <end position="218"/>
    </location>
</feature>
<dbReference type="GO" id="GO:0005794">
    <property type="term" value="C:Golgi apparatus"/>
    <property type="evidence" value="ECO:0007669"/>
    <property type="project" value="TreeGrafter"/>
</dbReference>
<name>A0AAN7PS70_MYCAM</name>
<evidence type="ECO:0000313" key="3">
    <source>
        <dbReference type="Proteomes" id="UP001333110"/>
    </source>
</evidence>
<organism evidence="2 3">
    <name type="scientific">Mycteria americana</name>
    <name type="common">Wood stork</name>
    <dbReference type="NCBI Taxonomy" id="33587"/>
    <lineage>
        <taxon>Eukaryota</taxon>
        <taxon>Metazoa</taxon>
        <taxon>Chordata</taxon>
        <taxon>Craniata</taxon>
        <taxon>Vertebrata</taxon>
        <taxon>Euteleostomi</taxon>
        <taxon>Archelosauria</taxon>
        <taxon>Archosauria</taxon>
        <taxon>Dinosauria</taxon>
        <taxon>Saurischia</taxon>
        <taxon>Theropoda</taxon>
        <taxon>Coelurosauria</taxon>
        <taxon>Aves</taxon>
        <taxon>Neognathae</taxon>
        <taxon>Neoaves</taxon>
        <taxon>Aequornithes</taxon>
        <taxon>Ciconiiformes</taxon>
        <taxon>Ciconiidae</taxon>
        <taxon>Mycteria</taxon>
    </lineage>
</organism>
<accession>A0AAN7PS70</accession>
<feature type="compositionally biased region" description="Basic and acidic residues" evidence="1">
    <location>
        <begin position="152"/>
        <end position="163"/>
    </location>
</feature>
<dbReference type="AlphaFoldDB" id="A0AAN7PS70"/>
<proteinExistence type="predicted"/>
<dbReference type="PANTHER" id="PTHR48195">
    <property type="entry name" value="FRIEND VIRUS SUSCEPTIBILITY PROTEIN 1"/>
    <property type="match status" value="1"/>
</dbReference>
<dbReference type="InterPro" id="IPR021109">
    <property type="entry name" value="Peptidase_aspartic_dom_sf"/>
</dbReference>